<geneLocation type="plasmid" evidence="2 3">
    <name>unnamed4</name>
</geneLocation>
<proteinExistence type="predicted"/>
<dbReference type="InterPro" id="IPR050834">
    <property type="entry name" value="Glycosyltransf_2"/>
</dbReference>
<name>A0A5B8J3G2_9RHOB</name>
<dbReference type="PANTHER" id="PTHR43685:SF2">
    <property type="entry name" value="GLYCOSYLTRANSFERASE 2-LIKE DOMAIN-CONTAINING PROTEIN"/>
    <property type="match status" value="1"/>
</dbReference>
<evidence type="ECO:0000313" key="2">
    <source>
        <dbReference type="EMBL" id="QDY71621.1"/>
    </source>
</evidence>
<dbReference type="Proteomes" id="UP000318483">
    <property type="component" value="Plasmid unnamed4"/>
</dbReference>
<dbReference type="GO" id="GO:0016740">
    <property type="term" value="F:transferase activity"/>
    <property type="evidence" value="ECO:0007669"/>
    <property type="project" value="UniProtKB-KW"/>
</dbReference>
<organism evidence="2 3">
    <name type="scientific">Qingshengfaniella alkalisoli</name>
    <dbReference type="NCBI Taxonomy" id="2599296"/>
    <lineage>
        <taxon>Bacteria</taxon>
        <taxon>Pseudomonadati</taxon>
        <taxon>Pseudomonadota</taxon>
        <taxon>Alphaproteobacteria</taxon>
        <taxon>Rhodobacterales</taxon>
        <taxon>Paracoccaceae</taxon>
        <taxon>Qingshengfaniella</taxon>
    </lineage>
</organism>
<dbReference type="Gene3D" id="3.90.550.10">
    <property type="entry name" value="Spore Coat Polysaccharide Biosynthesis Protein SpsA, Chain A"/>
    <property type="match status" value="2"/>
</dbReference>
<keyword evidence="2" id="KW-0808">Transferase</keyword>
<dbReference type="OrthoDB" id="194105at2"/>
<dbReference type="SUPFAM" id="SSF53448">
    <property type="entry name" value="Nucleotide-diphospho-sugar transferases"/>
    <property type="match status" value="2"/>
</dbReference>
<dbReference type="InterPro" id="IPR029044">
    <property type="entry name" value="Nucleotide-diphossugar_trans"/>
</dbReference>
<dbReference type="AlphaFoldDB" id="A0A5B8J3G2"/>
<dbReference type="InterPro" id="IPR001173">
    <property type="entry name" value="Glyco_trans_2-like"/>
</dbReference>
<dbReference type="EMBL" id="CP042265">
    <property type="protein sequence ID" value="QDY71621.1"/>
    <property type="molecule type" value="Genomic_DNA"/>
</dbReference>
<accession>A0A5B8J3G2</accession>
<keyword evidence="2" id="KW-0614">Plasmid</keyword>
<evidence type="ECO:0000259" key="1">
    <source>
        <dbReference type="Pfam" id="PF00535"/>
    </source>
</evidence>
<feature type="domain" description="Glycosyltransferase 2-like" evidence="1">
    <location>
        <begin position="396"/>
        <end position="503"/>
    </location>
</feature>
<dbReference type="KEGG" id="lit:FPZ52_18325"/>
<feature type="domain" description="Glycosyltransferase 2-like" evidence="1">
    <location>
        <begin position="2"/>
        <end position="117"/>
    </location>
</feature>
<reference evidence="2 3" key="1">
    <citation type="submission" date="2019-07" db="EMBL/GenBank/DDBJ databases">
        <title>Litoreibacter alkalisoli sp. nov., isolated from saline-alkaline soil.</title>
        <authorList>
            <person name="Wang S."/>
            <person name="Xu L."/>
            <person name="Xing Y.-T."/>
            <person name="Sun J.-Q."/>
        </authorList>
    </citation>
    <scope>NUCLEOTIDE SEQUENCE [LARGE SCALE GENOMIC DNA]</scope>
    <source>
        <strain evidence="2 3">LN3S51</strain>
        <plasmid evidence="2 3">unnamed4</plasmid>
    </source>
</reference>
<dbReference type="Pfam" id="PF00535">
    <property type="entry name" value="Glycos_transf_2"/>
    <property type="match status" value="2"/>
</dbReference>
<sequence>MANYNGASHLLSAIRSVLAQSMSSLELLIADDASTDRSIEIVETIAKTDPRVRLLKSTVNSGPAAARNRALAAAQGQWIAVVDSDDLIHPQRFERLVALAESEAADGCADDLIYFHESGTAQEPPTLLGDVAPGSATLITPAMMLGGTQDGLGSADLGYLKPLIRRDRIGNSRYREDIRIGEDHEFYLRLLLDGARMILTPQSYYLYRRHAASISHRLRPEDIDAMIRVQEDLAPRFGPVEKARARLRRAALLRSKQYETCVQDIKNRRALPAAARAIRHPHVVLGLARIARARLVSTTAPVQPQNLADVHLAPLGTQAAPETLLIELPEREADWVAADWSKVSTATQTDGVHVRADGPLAQFAMGYVCVSAQTPAMERKSIPLPAPDNPLVQVRTPTYRRPDALRRCLESLVEQSHENWICDVYDDDPNGSAKEIVDGFGDPRIHFNHNRPQRFASRNIDSCFSRANPREADFFCVVEDDNYLLPDFMEENIAVCRDKGVEIIFRNQLIEHGSGTNHAQLSENGILDDKLNEGLYDADVFRLCLIADIGVSNGGLFWSRHAKSDLEIHEACSATLQEYLRTFSINEPMYVAMKPLAVWAENGEDTTRDIGMNTGYLARELSLKRSITQLQKLAWTRANQADRARFLNHPAFRYSADMRARGLVKSHIDLRAGQVLGWRETLRLALRGGLIRLLGRPERGLAPFLAARQG</sequence>
<gene>
    <name evidence="2" type="ORF">FPZ52_18325</name>
</gene>
<evidence type="ECO:0000313" key="3">
    <source>
        <dbReference type="Proteomes" id="UP000318483"/>
    </source>
</evidence>
<keyword evidence="3" id="KW-1185">Reference proteome</keyword>
<protein>
    <submittedName>
        <fullName evidence="2">Glycosyltransferase</fullName>
    </submittedName>
</protein>
<dbReference type="PANTHER" id="PTHR43685">
    <property type="entry name" value="GLYCOSYLTRANSFERASE"/>
    <property type="match status" value="1"/>
</dbReference>
<dbReference type="CDD" id="cd00761">
    <property type="entry name" value="Glyco_tranf_GTA_type"/>
    <property type="match status" value="2"/>
</dbReference>